<evidence type="ECO:0000256" key="1">
    <source>
        <dbReference type="ARBA" id="ARBA00001917"/>
    </source>
</evidence>
<evidence type="ECO:0000259" key="6">
    <source>
        <dbReference type="PROSITE" id="PS51349"/>
    </source>
</evidence>
<dbReference type="Pfam" id="PF01070">
    <property type="entry name" value="FMN_dh"/>
    <property type="match status" value="1"/>
</dbReference>
<evidence type="ECO:0000313" key="7">
    <source>
        <dbReference type="EMBL" id="GAA4337556.1"/>
    </source>
</evidence>
<evidence type="ECO:0000256" key="2">
    <source>
        <dbReference type="ARBA" id="ARBA00022630"/>
    </source>
</evidence>
<sequence length="388" mass="41320">MTAGQAGRDRLARYRSIADLREEARRRLPRAVFDFFDGGAEDERTLAANGDAFDALALRPRVLNNVERVDTGMTLFGRRSALPLAVAPIGGAGAGRRRADLDMARAAAAAGVPYTLSTMSSASIEEVARHAPGRLWFQAYVLRDRELVRRLIERAEGAGYEALMITVDLPAGGKRERDLRNGFAMQYRHSLRNTLDFLRHPGWLLPMALHGRPPLKNLEGMAPAASAGGPAASSVGRFSDPTFDWKQLAALRERWPRQFIVKGILHPDDAVKALALGCDAIVVSNHGGRQLDGAMASIRALPAVAAAVDRRVPVLLDSGIRRGSHIVKAIAAGATGVLAGRALLYGAVAGGERGAGHALAILADELARTMRLCGASGLEAIGADLLAL</sequence>
<dbReference type="CDD" id="cd02809">
    <property type="entry name" value="alpha_hydroxyacid_oxid_FMN"/>
    <property type="match status" value="1"/>
</dbReference>
<evidence type="ECO:0000256" key="4">
    <source>
        <dbReference type="ARBA" id="ARBA00023002"/>
    </source>
</evidence>
<name>A0ABP8HD96_9BURK</name>
<dbReference type="RefSeq" id="WP_345251009.1">
    <property type="nucleotide sequence ID" value="NZ_BAABFO010000017.1"/>
</dbReference>
<dbReference type="InterPro" id="IPR000262">
    <property type="entry name" value="FMN-dep_DH"/>
</dbReference>
<dbReference type="InterPro" id="IPR037396">
    <property type="entry name" value="FMN_HAD"/>
</dbReference>
<evidence type="ECO:0000256" key="3">
    <source>
        <dbReference type="ARBA" id="ARBA00022643"/>
    </source>
</evidence>
<protein>
    <submittedName>
        <fullName evidence="7">Alpha-hydroxy acid oxidase</fullName>
    </submittedName>
</protein>
<dbReference type="InterPro" id="IPR013785">
    <property type="entry name" value="Aldolase_TIM"/>
</dbReference>
<feature type="domain" description="FMN hydroxy acid dehydrogenase" evidence="6">
    <location>
        <begin position="9"/>
        <end position="388"/>
    </location>
</feature>
<keyword evidence="3" id="KW-0288">FMN</keyword>
<dbReference type="SUPFAM" id="SSF51395">
    <property type="entry name" value="FMN-linked oxidoreductases"/>
    <property type="match status" value="1"/>
</dbReference>
<keyword evidence="2" id="KW-0285">Flavoprotein</keyword>
<reference evidence="8" key="1">
    <citation type="journal article" date="2019" name="Int. J. Syst. Evol. Microbiol.">
        <title>The Global Catalogue of Microorganisms (GCM) 10K type strain sequencing project: providing services to taxonomists for standard genome sequencing and annotation.</title>
        <authorList>
            <consortium name="The Broad Institute Genomics Platform"/>
            <consortium name="The Broad Institute Genome Sequencing Center for Infectious Disease"/>
            <person name="Wu L."/>
            <person name="Ma J."/>
        </authorList>
    </citation>
    <scope>NUCLEOTIDE SEQUENCE [LARGE SCALE GENOMIC DNA]</scope>
    <source>
        <strain evidence="8">JCM 17666</strain>
    </source>
</reference>
<dbReference type="InterPro" id="IPR012133">
    <property type="entry name" value="Alpha-hydoxy_acid_DH_FMN"/>
</dbReference>
<dbReference type="PIRSF" id="PIRSF000138">
    <property type="entry name" value="Al-hdrx_acd_dh"/>
    <property type="match status" value="1"/>
</dbReference>
<dbReference type="PANTHER" id="PTHR10578">
    <property type="entry name" value="S -2-HYDROXY-ACID OXIDASE-RELATED"/>
    <property type="match status" value="1"/>
</dbReference>
<dbReference type="Proteomes" id="UP001501671">
    <property type="component" value="Unassembled WGS sequence"/>
</dbReference>
<keyword evidence="4" id="KW-0560">Oxidoreductase</keyword>
<comment type="caution">
    <text evidence="7">The sequence shown here is derived from an EMBL/GenBank/DDBJ whole genome shotgun (WGS) entry which is preliminary data.</text>
</comment>
<dbReference type="PROSITE" id="PS51349">
    <property type="entry name" value="FMN_HYDROXY_ACID_DH_2"/>
    <property type="match status" value="1"/>
</dbReference>
<keyword evidence="8" id="KW-1185">Reference proteome</keyword>
<evidence type="ECO:0000256" key="5">
    <source>
        <dbReference type="ARBA" id="ARBA00024042"/>
    </source>
</evidence>
<dbReference type="InterPro" id="IPR008259">
    <property type="entry name" value="FMN_hydac_DH_AS"/>
</dbReference>
<dbReference type="PANTHER" id="PTHR10578:SF107">
    <property type="entry name" value="2-HYDROXYACID OXIDASE 1"/>
    <property type="match status" value="1"/>
</dbReference>
<accession>A0ABP8HD96</accession>
<dbReference type="EMBL" id="BAABFO010000017">
    <property type="protein sequence ID" value="GAA4337556.1"/>
    <property type="molecule type" value="Genomic_DNA"/>
</dbReference>
<organism evidence="7 8">
    <name type="scientific">Pigmentiphaga soli</name>
    <dbReference type="NCBI Taxonomy" id="1007095"/>
    <lineage>
        <taxon>Bacteria</taxon>
        <taxon>Pseudomonadati</taxon>
        <taxon>Pseudomonadota</taxon>
        <taxon>Betaproteobacteria</taxon>
        <taxon>Burkholderiales</taxon>
        <taxon>Alcaligenaceae</taxon>
        <taxon>Pigmentiphaga</taxon>
    </lineage>
</organism>
<comment type="similarity">
    <text evidence="5">Belongs to the FMN-dependent alpha-hydroxy acid dehydrogenase family.</text>
</comment>
<proteinExistence type="inferred from homology"/>
<comment type="cofactor">
    <cofactor evidence="1">
        <name>FMN</name>
        <dbReference type="ChEBI" id="CHEBI:58210"/>
    </cofactor>
</comment>
<dbReference type="Gene3D" id="3.20.20.70">
    <property type="entry name" value="Aldolase class I"/>
    <property type="match status" value="1"/>
</dbReference>
<gene>
    <name evidence="7" type="ORF">GCM10023144_33420</name>
</gene>
<evidence type="ECO:0000313" key="8">
    <source>
        <dbReference type="Proteomes" id="UP001501671"/>
    </source>
</evidence>
<dbReference type="PROSITE" id="PS00557">
    <property type="entry name" value="FMN_HYDROXY_ACID_DH_1"/>
    <property type="match status" value="1"/>
</dbReference>